<feature type="region of interest" description="Disordered" evidence="1">
    <location>
        <begin position="1"/>
        <end position="22"/>
    </location>
</feature>
<name>A0A565CE67_9BRAS</name>
<protein>
    <submittedName>
        <fullName evidence="2">Uncharacterized protein</fullName>
    </submittedName>
</protein>
<proteinExistence type="predicted"/>
<organism evidence="2 3">
    <name type="scientific">Arabis nemorensis</name>
    <dbReference type="NCBI Taxonomy" id="586526"/>
    <lineage>
        <taxon>Eukaryota</taxon>
        <taxon>Viridiplantae</taxon>
        <taxon>Streptophyta</taxon>
        <taxon>Embryophyta</taxon>
        <taxon>Tracheophyta</taxon>
        <taxon>Spermatophyta</taxon>
        <taxon>Magnoliopsida</taxon>
        <taxon>eudicotyledons</taxon>
        <taxon>Gunneridae</taxon>
        <taxon>Pentapetalae</taxon>
        <taxon>rosids</taxon>
        <taxon>malvids</taxon>
        <taxon>Brassicales</taxon>
        <taxon>Brassicaceae</taxon>
        <taxon>Arabideae</taxon>
        <taxon>Arabis</taxon>
    </lineage>
</organism>
<evidence type="ECO:0000256" key="1">
    <source>
        <dbReference type="SAM" id="MobiDB-lite"/>
    </source>
</evidence>
<gene>
    <name evidence="2" type="ORF">ANE_LOCUS22401</name>
</gene>
<evidence type="ECO:0000313" key="2">
    <source>
        <dbReference type="EMBL" id="VVB11957.1"/>
    </source>
</evidence>
<evidence type="ECO:0000313" key="3">
    <source>
        <dbReference type="Proteomes" id="UP000489600"/>
    </source>
</evidence>
<sequence length="153" mass="17166">MGKKSEDKRKNEARARVSSKVDDSLPIEELDSQSVDSELVEKLKGININSVNQLVVIGEDFRQQFSQADKQQILQGLQELMNCYKVKADVFVEQATTKFKDLGDHGTPFQKKQFEALSRTIVTMAVTQMSWVNSGMPSTTSLYMSIINVIQGC</sequence>
<dbReference type="Proteomes" id="UP000489600">
    <property type="component" value="Unassembled WGS sequence"/>
</dbReference>
<reference evidence="2" key="1">
    <citation type="submission" date="2019-07" db="EMBL/GenBank/DDBJ databases">
        <authorList>
            <person name="Dittberner H."/>
        </authorList>
    </citation>
    <scope>NUCLEOTIDE SEQUENCE [LARGE SCALE GENOMIC DNA]</scope>
</reference>
<accession>A0A565CE67</accession>
<comment type="caution">
    <text evidence="2">The sequence shown here is derived from an EMBL/GenBank/DDBJ whole genome shotgun (WGS) entry which is preliminary data.</text>
</comment>
<keyword evidence="3" id="KW-1185">Reference proteome</keyword>
<dbReference type="AlphaFoldDB" id="A0A565CE67"/>
<dbReference type="EMBL" id="CABITT030000007">
    <property type="protein sequence ID" value="VVB11957.1"/>
    <property type="molecule type" value="Genomic_DNA"/>
</dbReference>